<dbReference type="EMBL" id="BMAW01003207">
    <property type="protein sequence ID" value="GFS82376.1"/>
    <property type="molecule type" value="Genomic_DNA"/>
</dbReference>
<evidence type="ECO:0000313" key="2">
    <source>
        <dbReference type="EMBL" id="GFS82376.1"/>
    </source>
</evidence>
<gene>
    <name evidence="2" type="ORF">NPIL_133531</name>
</gene>
<organism evidence="2 3">
    <name type="scientific">Nephila pilipes</name>
    <name type="common">Giant wood spider</name>
    <name type="synonym">Nephila maculata</name>
    <dbReference type="NCBI Taxonomy" id="299642"/>
    <lineage>
        <taxon>Eukaryota</taxon>
        <taxon>Metazoa</taxon>
        <taxon>Ecdysozoa</taxon>
        <taxon>Arthropoda</taxon>
        <taxon>Chelicerata</taxon>
        <taxon>Arachnida</taxon>
        <taxon>Araneae</taxon>
        <taxon>Araneomorphae</taxon>
        <taxon>Entelegynae</taxon>
        <taxon>Araneoidea</taxon>
        <taxon>Nephilidae</taxon>
        <taxon>Nephila</taxon>
    </lineage>
</organism>
<feature type="region of interest" description="Disordered" evidence="1">
    <location>
        <begin position="92"/>
        <end position="121"/>
    </location>
</feature>
<protein>
    <submittedName>
        <fullName evidence="2">Uncharacterized protein</fullName>
    </submittedName>
</protein>
<evidence type="ECO:0000256" key="1">
    <source>
        <dbReference type="SAM" id="MobiDB-lite"/>
    </source>
</evidence>
<accession>A0A8X6MX60</accession>
<dbReference type="AlphaFoldDB" id="A0A8X6MX60"/>
<reference evidence="2" key="1">
    <citation type="submission" date="2020-08" db="EMBL/GenBank/DDBJ databases">
        <title>Multicomponent nature underlies the extraordinary mechanical properties of spider dragline silk.</title>
        <authorList>
            <person name="Kono N."/>
            <person name="Nakamura H."/>
            <person name="Mori M."/>
            <person name="Yoshida Y."/>
            <person name="Ohtoshi R."/>
            <person name="Malay A.D."/>
            <person name="Moran D.A.P."/>
            <person name="Tomita M."/>
            <person name="Numata K."/>
            <person name="Arakawa K."/>
        </authorList>
    </citation>
    <scope>NUCLEOTIDE SEQUENCE</scope>
</reference>
<sequence length="121" mass="13744">MHHHRLTRRITTVNRRITKAAVNSGGLEPPDWRTRSLQVNRRTNHQVSWRIRTWGDPASWVLADPSWIKSSSMEQSVIFLYQLSALEVTKDSFPQETRSPRPGVCAPGSGKTKAANKRTVP</sequence>
<comment type="caution">
    <text evidence="2">The sequence shown here is derived from an EMBL/GenBank/DDBJ whole genome shotgun (WGS) entry which is preliminary data.</text>
</comment>
<name>A0A8X6MX60_NEPPI</name>
<dbReference type="Proteomes" id="UP000887013">
    <property type="component" value="Unassembled WGS sequence"/>
</dbReference>
<keyword evidence="3" id="KW-1185">Reference proteome</keyword>
<proteinExistence type="predicted"/>
<evidence type="ECO:0000313" key="3">
    <source>
        <dbReference type="Proteomes" id="UP000887013"/>
    </source>
</evidence>